<dbReference type="PaxDb" id="1435377-SUSAZ_02945"/>
<evidence type="ECO:0000256" key="3">
    <source>
        <dbReference type="ARBA" id="ARBA00010324"/>
    </source>
</evidence>
<evidence type="ECO:0000313" key="16">
    <source>
        <dbReference type="Proteomes" id="UP000060043"/>
    </source>
</evidence>
<evidence type="ECO:0000256" key="9">
    <source>
        <dbReference type="ARBA" id="ARBA00022679"/>
    </source>
</evidence>
<dbReference type="PANTHER" id="PTHR42197">
    <property type="entry name" value="TRNA (CYTIDINE(56)-2'-O)-METHYLTRANSFERASE"/>
    <property type="match status" value="1"/>
</dbReference>
<dbReference type="EMBL" id="CP013695">
    <property type="protein sequence ID" value="ALU31765.1"/>
    <property type="molecule type" value="Genomic_DNA"/>
</dbReference>
<evidence type="ECO:0000256" key="7">
    <source>
        <dbReference type="ARBA" id="ARBA00022490"/>
    </source>
</evidence>
<keyword evidence="7" id="KW-0963">Cytoplasm</keyword>
<comment type="function">
    <text evidence="1">Specifically catalyzes the AdoMet-dependent 2'-O-ribose methylation of cytidine at position 56 in tRNAs.</text>
</comment>
<dbReference type="STRING" id="1435377.SUSAZ_02945"/>
<dbReference type="InterPro" id="IPR029026">
    <property type="entry name" value="tRNA_m1G_MTases_N"/>
</dbReference>
<evidence type="ECO:0000313" key="14">
    <source>
        <dbReference type="EMBL" id="ALU29039.1"/>
    </source>
</evidence>
<dbReference type="PANTHER" id="PTHR42197:SF1">
    <property type="entry name" value="TRNA (CYTIDINE(56)-2'-O)-METHYLTRANSFERASE"/>
    <property type="match status" value="1"/>
</dbReference>
<evidence type="ECO:0000256" key="12">
    <source>
        <dbReference type="ARBA" id="ARBA00029826"/>
    </source>
</evidence>
<protein>
    <recommendedName>
        <fullName evidence="6">tRNA (cytidine(56)-2'-O)-methyltransferase</fullName>
        <ecNumber evidence="5">2.1.1.206</ecNumber>
    </recommendedName>
    <alternativeName>
        <fullName evidence="12">tRNA ribose 2'-O-methyltransferase aTrm56</fullName>
    </alternativeName>
</protein>
<dbReference type="SUPFAM" id="SSF75217">
    <property type="entry name" value="alpha/beta knot"/>
    <property type="match status" value="1"/>
</dbReference>
<dbReference type="EMBL" id="CP013694">
    <property type="protein sequence ID" value="ALU29039.1"/>
    <property type="molecule type" value="Genomic_DNA"/>
</dbReference>
<dbReference type="OMA" id="HRPERDK"/>
<dbReference type="Pfam" id="PF01994">
    <property type="entry name" value="Trm56"/>
    <property type="match status" value="1"/>
</dbReference>
<evidence type="ECO:0000313" key="15">
    <source>
        <dbReference type="EMBL" id="ALU31765.1"/>
    </source>
</evidence>
<comment type="catalytic activity">
    <reaction evidence="13">
        <text>cytidine(56) in tRNA + S-adenosyl-L-methionine = 2'-O-methylcytidine(56) in tRNA + S-adenosyl-L-homocysteine + H(+)</text>
        <dbReference type="Rhea" id="RHEA:42968"/>
        <dbReference type="Rhea" id="RHEA-COMP:10308"/>
        <dbReference type="Rhea" id="RHEA-COMP:10309"/>
        <dbReference type="ChEBI" id="CHEBI:15378"/>
        <dbReference type="ChEBI" id="CHEBI:57856"/>
        <dbReference type="ChEBI" id="CHEBI:59789"/>
        <dbReference type="ChEBI" id="CHEBI:74495"/>
        <dbReference type="ChEBI" id="CHEBI:82748"/>
        <dbReference type="EC" id="2.1.1.206"/>
    </reaction>
</comment>
<dbReference type="Proteomes" id="UP000065473">
    <property type="component" value="Chromosome"/>
</dbReference>
<comment type="subcellular location">
    <subcellularLocation>
        <location evidence="2">Cytoplasm</location>
    </subcellularLocation>
</comment>
<evidence type="ECO:0000256" key="8">
    <source>
        <dbReference type="ARBA" id="ARBA00022603"/>
    </source>
</evidence>
<evidence type="ECO:0000256" key="10">
    <source>
        <dbReference type="ARBA" id="ARBA00022691"/>
    </source>
</evidence>
<keyword evidence="11" id="KW-0819">tRNA processing</keyword>
<evidence type="ECO:0000256" key="6">
    <source>
        <dbReference type="ARBA" id="ARBA00013709"/>
    </source>
</evidence>
<evidence type="ECO:0000256" key="4">
    <source>
        <dbReference type="ARBA" id="ARBA00011738"/>
    </source>
</evidence>
<evidence type="ECO:0000256" key="13">
    <source>
        <dbReference type="ARBA" id="ARBA00047792"/>
    </source>
</evidence>
<sequence length="132" mass="15261">MEVWGGKSYFKVEFVDNPKKIVKSWREKGGLVVHLTMYGKMIDDMIDEITKASKNFTLPLLVVIGSEKVEGWYYYNSDYNIGIGNQPHSEVSALAIFLDRIYKGEELYIHFSDAKFYIIPQLKGKRVVKTDK</sequence>
<dbReference type="SMR" id="A0A0U3GNB5"/>
<dbReference type="Gene3D" id="3.40.1280.10">
    <property type="match status" value="1"/>
</dbReference>
<evidence type="ECO:0000313" key="17">
    <source>
        <dbReference type="Proteomes" id="UP000065473"/>
    </source>
</evidence>
<dbReference type="EC" id="2.1.1.206" evidence="5"/>
<organism evidence="15 16">
    <name type="scientific">Sulfolobus acidocaldarius</name>
    <dbReference type="NCBI Taxonomy" id="2285"/>
    <lineage>
        <taxon>Archaea</taxon>
        <taxon>Thermoproteota</taxon>
        <taxon>Thermoprotei</taxon>
        <taxon>Sulfolobales</taxon>
        <taxon>Sulfolobaceae</taxon>
        <taxon>Sulfolobus</taxon>
    </lineage>
</organism>
<dbReference type="GeneID" id="14551172"/>
<gene>
    <name evidence="14" type="ORF">ATY89_03135</name>
    <name evidence="15" type="ORF">ATZ20_06160</name>
</gene>
<evidence type="ECO:0000256" key="5">
    <source>
        <dbReference type="ARBA" id="ARBA00012624"/>
    </source>
</evidence>
<dbReference type="RefSeq" id="WP_011277539.1">
    <property type="nucleotide sequence ID" value="NZ_BHWZ01000001.1"/>
</dbReference>
<comment type="subunit">
    <text evidence="4">Homodimer.</text>
</comment>
<evidence type="ECO:0000256" key="2">
    <source>
        <dbReference type="ARBA" id="ARBA00004496"/>
    </source>
</evidence>
<keyword evidence="9 15" id="KW-0808">Transferase</keyword>
<dbReference type="InterPro" id="IPR029028">
    <property type="entry name" value="Alpha/beta_knot_MTases"/>
</dbReference>
<evidence type="ECO:0000256" key="11">
    <source>
        <dbReference type="ARBA" id="ARBA00022694"/>
    </source>
</evidence>
<dbReference type="GO" id="GO:0005737">
    <property type="term" value="C:cytoplasm"/>
    <property type="evidence" value="ECO:0007669"/>
    <property type="project" value="UniProtKB-SubCell"/>
</dbReference>
<dbReference type="GO" id="GO:0106059">
    <property type="term" value="F:tRNA (cytidine(56)-2'-O)-methyltransferase activity"/>
    <property type="evidence" value="ECO:0007669"/>
    <property type="project" value="UniProtKB-EC"/>
</dbReference>
<name>A0A0U3GNB5_9CREN</name>
<evidence type="ECO:0000256" key="1">
    <source>
        <dbReference type="ARBA" id="ARBA00003959"/>
    </source>
</evidence>
<dbReference type="Proteomes" id="UP000060043">
    <property type="component" value="Chromosome"/>
</dbReference>
<accession>A0A0U3GNB5</accession>
<reference evidence="16 17" key="1">
    <citation type="submission" date="2015-12" db="EMBL/GenBank/DDBJ databases">
        <title>A stable core within a dynamic pangenome in Sulfolobus acidocaldarius.</title>
        <authorList>
            <person name="Anderson R."/>
            <person name="Kouris A."/>
            <person name="Seward C."/>
            <person name="Campbell K."/>
            <person name="Whitaker R."/>
        </authorList>
    </citation>
    <scope>NUCLEOTIDE SEQUENCE [LARGE SCALE GENOMIC DNA]</scope>
    <source>
        <strain evidence="14 17">GG12-C01-09</strain>
        <strain evidence="15 16">NG05B_CO5_07</strain>
    </source>
</reference>
<dbReference type="AlphaFoldDB" id="A0A0U3GNB5"/>
<dbReference type="OrthoDB" id="14397at2157"/>
<comment type="similarity">
    <text evidence="3">Belongs to the aTrm56 family.</text>
</comment>
<dbReference type="InterPro" id="IPR002845">
    <property type="entry name" value="tRNA_mtfrase_aTrm56"/>
</dbReference>
<dbReference type="GO" id="GO:0002128">
    <property type="term" value="P:tRNA nucleoside ribose methylation"/>
    <property type="evidence" value="ECO:0007669"/>
    <property type="project" value="InterPro"/>
</dbReference>
<proteinExistence type="inferred from homology"/>
<keyword evidence="10" id="KW-0949">S-adenosyl-L-methionine</keyword>
<keyword evidence="8 15" id="KW-0489">Methyltransferase</keyword>